<protein>
    <submittedName>
        <fullName evidence="1">Uncharacterized protein</fullName>
    </submittedName>
</protein>
<name>A0A0F7SL52_PHARH</name>
<dbReference type="EMBL" id="LN483326">
    <property type="protein sequence ID" value="CDZ98174.1"/>
    <property type="molecule type" value="Genomic_DNA"/>
</dbReference>
<organism evidence="1">
    <name type="scientific">Phaffia rhodozyma</name>
    <name type="common">Yeast</name>
    <name type="synonym">Xanthophyllomyces dendrorhous</name>
    <dbReference type="NCBI Taxonomy" id="264483"/>
    <lineage>
        <taxon>Eukaryota</taxon>
        <taxon>Fungi</taxon>
        <taxon>Dikarya</taxon>
        <taxon>Basidiomycota</taxon>
        <taxon>Agaricomycotina</taxon>
        <taxon>Tremellomycetes</taxon>
        <taxon>Cystofilobasidiales</taxon>
        <taxon>Mrakiaceae</taxon>
        <taxon>Phaffia</taxon>
    </lineage>
</organism>
<dbReference type="AlphaFoldDB" id="A0A0F7SL52"/>
<sequence>MLPFRSVIARGLPTIGKPAVHSRCSTSVSAVLPRRYHSQTSSLCLGRNPENGSPLQMTIDALRRAGWSLADIPAREHRMSASKQFNVPNDFRYQDHARRRKLLDVFVDKSEEVVVESIRTNQHAVRVHLSVSFAAVQKLVSMDKMSSIIETSFFKDVFEAESDESSLERIPA</sequence>
<accession>A0A0F7SL52</accession>
<evidence type="ECO:0000313" key="1">
    <source>
        <dbReference type="EMBL" id="CDZ98174.1"/>
    </source>
</evidence>
<proteinExistence type="predicted"/>
<reference evidence="1" key="1">
    <citation type="submission" date="2014-08" db="EMBL/GenBank/DDBJ databases">
        <authorList>
            <person name="Sharma Rahul"/>
            <person name="Thines Marco"/>
        </authorList>
    </citation>
    <scope>NUCLEOTIDE SEQUENCE</scope>
</reference>